<gene>
    <name evidence="1" type="ORF">GJJ30_31170</name>
</gene>
<dbReference type="Proteomes" id="UP000441754">
    <property type="component" value="Unassembled WGS sequence"/>
</dbReference>
<reference evidence="1 2" key="1">
    <citation type="journal article" date="2018" name="Antonie Van Leeuwenhoek">
        <title>Larkinella terrae sp. nov., isolated from soil on Jeju Island, South Korea.</title>
        <authorList>
            <person name="Ten L.N."/>
            <person name="Jeon J."/>
            <person name="Park S.J."/>
            <person name="Park S."/>
            <person name="Lee S.Y."/>
            <person name="Kim M.K."/>
            <person name="Jung H.Y."/>
        </authorList>
    </citation>
    <scope>NUCLEOTIDE SEQUENCE [LARGE SCALE GENOMIC DNA]</scope>
    <source>
        <strain evidence="1 2">KCTC 52001</strain>
    </source>
</reference>
<dbReference type="EMBL" id="WJXZ01000019">
    <property type="protein sequence ID" value="MRS65788.1"/>
    <property type="molecule type" value="Genomic_DNA"/>
</dbReference>
<dbReference type="GO" id="GO:0008168">
    <property type="term" value="F:methyltransferase activity"/>
    <property type="evidence" value="ECO:0007669"/>
    <property type="project" value="UniProtKB-KW"/>
</dbReference>
<sequence>MILDSIVPWGRSLDEYRRMFNLTEADLAKTVLGVGDGPASFNAEMQQLGHSVVSIDPIYAFSASEIASRIEQTYDTVLEQLRLNADQYNWTEFRNPDELGEQRMRAMQRFLTDYETGKQQGRYRTESLPKLSFPDQSFELALCSHFLFLYSAHFSEAFHVEAVRELLRIADEVRIFPVVDLSGQRSPYVKTASSVWEKSGFSVEIVEVPYHFQKNGNQMLCIKSNTWNP</sequence>
<dbReference type="RefSeq" id="WP_154179161.1">
    <property type="nucleotide sequence ID" value="NZ_WJXZ01000019.1"/>
</dbReference>
<name>A0A7K0EX04_9BACT</name>
<evidence type="ECO:0000313" key="2">
    <source>
        <dbReference type="Proteomes" id="UP000441754"/>
    </source>
</evidence>
<dbReference type="GO" id="GO:0032259">
    <property type="term" value="P:methylation"/>
    <property type="evidence" value="ECO:0007669"/>
    <property type="project" value="UniProtKB-KW"/>
</dbReference>
<protein>
    <submittedName>
        <fullName evidence="1">SAM-dependent methyltransferase</fullName>
    </submittedName>
</protein>
<keyword evidence="2" id="KW-1185">Reference proteome</keyword>
<keyword evidence="1" id="KW-0808">Transferase</keyword>
<comment type="caution">
    <text evidence="1">The sequence shown here is derived from an EMBL/GenBank/DDBJ whole genome shotgun (WGS) entry which is preliminary data.</text>
</comment>
<accession>A0A7K0EX04</accession>
<dbReference type="OrthoDB" id="9787807at2"/>
<proteinExistence type="predicted"/>
<dbReference type="AlphaFoldDB" id="A0A7K0EX04"/>
<organism evidence="1 2">
    <name type="scientific">Larkinella terrae</name>
    <dbReference type="NCBI Taxonomy" id="2025311"/>
    <lineage>
        <taxon>Bacteria</taxon>
        <taxon>Pseudomonadati</taxon>
        <taxon>Bacteroidota</taxon>
        <taxon>Cytophagia</taxon>
        <taxon>Cytophagales</taxon>
        <taxon>Spirosomataceae</taxon>
        <taxon>Larkinella</taxon>
    </lineage>
</organism>
<evidence type="ECO:0000313" key="1">
    <source>
        <dbReference type="EMBL" id="MRS65788.1"/>
    </source>
</evidence>
<keyword evidence="1" id="KW-0489">Methyltransferase</keyword>